<dbReference type="InterPro" id="IPR001138">
    <property type="entry name" value="Zn2Cys6_DnaBD"/>
</dbReference>
<proteinExistence type="predicted"/>
<dbReference type="OrthoDB" id="5386330at2759"/>
<dbReference type="GO" id="GO:0001228">
    <property type="term" value="F:DNA-binding transcription activator activity, RNA polymerase II-specific"/>
    <property type="evidence" value="ECO:0007669"/>
    <property type="project" value="TreeGrafter"/>
</dbReference>
<name>A0A6A6XL64_9PLEO</name>
<dbReference type="Pfam" id="PF11951">
    <property type="entry name" value="Fungal_trans_2"/>
    <property type="match status" value="1"/>
</dbReference>
<accession>A0A6A6XL64</accession>
<evidence type="ECO:0000259" key="2">
    <source>
        <dbReference type="PROSITE" id="PS50048"/>
    </source>
</evidence>
<dbReference type="SMART" id="SM00066">
    <property type="entry name" value="GAL4"/>
    <property type="match status" value="1"/>
</dbReference>
<sequence length="447" mass="50433">MSSLASRKAHHKSKLGCSSCKRRRIKCDEGRPSCTNCKKREIECSFPRLDPTFRFSSASRNQDGKALSQMHVFPQASESPSSSLSPPSLLDIFAQTGVLKDSPDILRPLYQQIVHHFMHNTSATIQPTQSQDVWTGTIPQIAGTYPFVLQAVFAVGSLHLSRCGGSEREQKTFNNIAAGQLSLGLSQYRNAIQNIEEDNVEGLFVFSSVTTSFMLLAASDESRTLIQLLQNNDLTRSRRQKAIGELANTAGGIIRTMRGALIFLVPYWFRLTDGHLSLILKRDWWPNPFPTTQEAIKENHILHNLERVWMHPGRKYEYYFDVLRTTLSSLRDCFALVSQLRVHAETTGTDFDWSSVLSWPIHCSFEFVGLLERQQPEAWMIMAHYAILLARLKTVWWLDSTASNIITTAAFILGEAKWSLIEWPATVVGLDLNSFRPRLVSSTLAPT</sequence>
<evidence type="ECO:0000256" key="1">
    <source>
        <dbReference type="ARBA" id="ARBA00023242"/>
    </source>
</evidence>
<dbReference type="PANTHER" id="PTHR47784:SF5">
    <property type="entry name" value="STEROL UPTAKE CONTROL PROTEIN 2"/>
    <property type="match status" value="1"/>
</dbReference>
<protein>
    <recommendedName>
        <fullName evidence="2">Zn(2)-C6 fungal-type domain-containing protein</fullName>
    </recommendedName>
</protein>
<dbReference type="Pfam" id="PF00172">
    <property type="entry name" value="Zn_clus"/>
    <property type="match status" value="1"/>
</dbReference>
<feature type="domain" description="Zn(2)-C6 fungal-type" evidence="2">
    <location>
        <begin position="16"/>
        <end position="46"/>
    </location>
</feature>
<dbReference type="InterPro" id="IPR036864">
    <property type="entry name" value="Zn2-C6_fun-type_DNA-bd_sf"/>
</dbReference>
<dbReference type="PROSITE" id="PS00463">
    <property type="entry name" value="ZN2_CY6_FUNGAL_1"/>
    <property type="match status" value="1"/>
</dbReference>
<evidence type="ECO:0000313" key="4">
    <source>
        <dbReference type="Proteomes" id="UP000799757"/>
    </source>
</evidence>
<dbReference type="GO" id="GO:0008270">
    <property type="term" value="F:zinc ion binding"/>
    <property type="evidence" value="ECO:0007669"/>
    <property type="project" value="InterPro"/>
</dbReference>
<dbReference type="AlphaFoldDB" id="A0A6A6XL64"/>
<organism evidence="3 4">
    <name type="scientific">Melanomma pulvis-pyrius CBS 109.77</name>
    <dbReference type="NCBI Taxonomy" id="1314802"/>
    <lineage>
        <taxon>Eukaryota</taxon>
        <taxon>Fungi</taxon>
        <taxon>Dikarya</taxon>
        <taxon>Ascomycota</taxon>
        <taxon>Pezizomycotina</taxon>
        <taxon>Dothideomycetes</taxon>
        <taxon>Pleosporomycetidae</taxon>
        <taxon>Pleosporales</taxon>
        <taxon>Melanommataceae</taxon>
        <taxon>Melanomma</taxon>
    </lineage>
</organism>
<dbReference type="PANTHER" id="PTHR47784">
    <property type="entry name" value="STEROL UPTAKE CONTROL PROTEIN 2"/>
    <property type="match status" value="1"/>
</dbReference>
<reference evidence="3" key="1">
    <citation type="journal article" date="2020" name="Stud. Mycol.">
        <title>101 Dothideomycetes genomes: a test case for predicting lifestyles and emergence of pathogens.</title>
        <authorList>
            <person name="Haridas S."/>
            <person name="Albert R."/>
            <person name="Binder M."/>
            <person name="Bloem J."/>
            <person name="Labutti K."/>
            <person name="Salamov A."/>
            <person name="Andreopoulos B."/>
            <person name="Baker S."/>
            <person name="Barry K."/>
            <person name="Bills G."/>
            <person name="Bluhm B."/>
            <person name="Cannon C."/>
            <person name="Castanera R."/>
            <person name="Culley D."/>
            <person name="Daum C."/>
            <person name="Ezra D."/>
            <person name="Gonzalez J."/>
            <person name="Henrissat B."/>
            <person name="Kuo A."/>
            <person name="Liang C."/>
            <person name="Lipzen A."/>
            <person name="Lutzoni F."/>
            <person name="Magnuson J."/>
            <person name="Mondo S."/>
            <person name="Nolan M."/>
            <person name="Ohm R."/>
            <person name="Pangilinan J."/>
            <person name="Park H.-J."/>
            <person name="Ramirez L."/>
            <person name="Alfaro M."/>
            <person name="Sun H."/>
            <person name="Tritt A."/>
            <person name="Yoshinaga Y."/>
            <person name="Zwiers L.-H."/>
            <person name="Turgeon B."/>
            <person name="Goodwin S."/>
            <person name="Spatafora J."/>
            <person name="Crous P."/>
            <person name="Grigoriev I."/>
        </authorList>
    </citation>
    <scope>NUCLEOTIDE SEQUENCE</scope>
    <source>
        <strain evidence="3">CBS 109.77</strain>
    </source>
</reference>
<gene>
    <name evidence="3" type="ORF">K505DRAFT_270058</name>
</gene>
<dbReference type="InterPro" id="IPR053157">
    <property type="entry name" value="Sterol_Uptake_Regulator"/>
</dbReference>
<keyword evidence="4" id="KW-1185">Reference proteome</keyword>
<dbReference type="EMBL" id="MU001813">
    <property type="protein sequence ID" value="KAF2797149.1"/>
    <property type="molecule type" value="Genomic_DNA"/>
</dbReference>
<dbReference type="InterPro" id="IPR021858">
    <property type="entry name" value="Fun_TF"/>
</dbReference>
<dbReference type="Proteomes" id="UP000799757">
    <property type="component" value="Unassembled WGS sequence"/>
</dbReference>
<dbReference type="Gene3D" id="4.10.240.10">
    <property type="entry name" value="Zn(2)-C6 fungal-type DNA-binding domain"/>
    <property type="match status" value="1"/>
</dbReference>
<keyword evidence="1" id="KW-0539">Nucleus</keyword>
<evidence type="ECO:0000313" key="3">
    <source>
        <dbReference type="EMBL" id="KAF2797149.1"/>
    </source>
</evidence>
<dbReference type="PROSITE" id="PS50048">
    <property type="entry name" value="ZN2_CY6_FUNGAL_2"/>
    <property type="match status" value="1"/>
</dbReference>
<dbReference type="SUPFAM" id="SSF57701">
    <property type="entry name" value="Zn2/Cys6 DNA-binding domain"/>
    <property type="match status" value="1"/>
</dbReference>
<dbReference type="CDD" id="cd00067">
    <property type="entry name" value="GAL4"/>
    <property type="match status" value="1"/>
</dbReference>